<evidence type="ECO:0000256" key="2">
    <source>
        <dbReference type="ARBA" id="ARBA00006656"/>
    </source>
</evidence>
<feature type="chain" id="PRO_5043039446" description="TGF-beta family profile domain-containing protein" evidence="7">
    <location>
        <begin position="23"/>
        <end position="354"/>
    </location>
</feature>
<evidence type="ECO:0000313" key="10">
    <source>
        <dbReference type="Proteomes" id="UP001328107"/>
    </source>
</evidence>
<evidence type="ECO:0000313" key="9">
    <source>
        <dbReference type="EMBL" id="GMR50498.1"/>
    </source>
</evidence>
<dbReference type="InterPro" id="IPR017948">
    <property type="entry name" value="TGFb_CS"/>
</dbReference>
<dbReference type="SMART" id="SM00204">
    <property type="entry name" value="TGFB"/>
    <property type="match status" value="1"/>
</dbReference>
<dbReference type="GO" id="GO:0005615">
    <property type="term" value="C:extracellular space"/>
    <property type="evidence" value="ECO:0007669"/>
    <property type="project" value="TreeGrafter"/>
</dbReference>
<gene>
    <name evidence="9" type="ORF">PMAYCL1PPCAC_20693</name>
</gene>
<dbReference type="GO" id="GO:0005125">
    <property type="term" value="F:cytokine activity"/>
    <property type="evidence" value="ECO:0007669"/>
    <property type="project" value="TreeGrafter"/>
</dbReference>
<comment type="subcellular location">
    <subcellularLocation>
        <location evidence="1">Secreted</location>
    </subcellularLocation>
</comment>
<evidence type="ECO:0000259" key="8">
    <source>
        <dbReference type="PROSITE" id="PS51362"/>
    </source>
</evidence>
<reference evidence="10" key="1">
    <citation type="submission" date="2022-10" db="EMBL/GenBank/DDBJ databases">
        <title>Genome assembly of Pristionchus species.</title>
        <authorList>
            <person name="Yoshida K."/>
            <person name="Sommer R.J."/>
        </authorList>
    </citation>
    <scope>NUCLEOTIDE SEQUENCE [LARGE SCALE GENOMIC DNA]</scope>
    <source>
        <strain evidence="10">RS5460</strain>
    </source>
</reference>
<comment type="similarity">
    <text evidence="2 6">Belongs to the TGF-beta family.</text>
</comment>
<dbReference type="PANTHER" id="PTHR11848">
    <property type="entry name" value="TGF-BETA FAMILY"/>
    <property type="match status" value="1"/>
</dbReference>
<feature type="domain" description="TGF-beta family profile" evidence="8">
    <location>
        <begin position="226"/>
        <end position="354"/>
    </location>
</feature>
<dbReference type="GO" id="GO:0008083">
    <property type="term" value="F:growth factor activity"/>
    <property type="evidence" value="ECO:0007669"/>
    <property type="project" value="UniProtKB-KW"/>
</dbReference>
<dbReference type="InterPro" id="IPR029034">
    <property type="entry name" value="Cystine-knot_cytokine"/>
</dbReference>
<comment type="caution">
    <text evidence="9">The sequence shown here is derived from an EMBL/GenBank/DDBJ whole genome shotgun (WGS) entry which is preliminary data.</text>
</comment>
<dbReference type="PANTHER" id="PTHR11848:SF309">
    <property type="entry name" value="INHIBIN BETA CHAIN"/>
    <property type="match status" value="1"/>
</dbReference>
<name>A0AAN5CTL7_9BILA</name>
<dbReference type="Gene3D" id="2.10.90.10">
    <property type="entry name" value="Cystine-knot cytokines"/>
    <property type="match status" value="1"/>
</dbReference>
<evidence type="ECO:0000256" key="3">
    <source>
        <dbReference type="ARBA" id="ARBA00022525"/>
    </source>
</evidence>
<evidence type="ECO:0000256" key="6">
    <source>
        <dbReference type="RuleBase" id="RU000354"/>
    </source>
</evidence>
<evidence type="ECO:0000256" key="1">
    <source>
        <dbReference type="ARBA" id="ARBA00004613"/>
    </source>
</evidence>
<keyword evidence="3" id="KW-0964">Secreted</keyword>
<dbReference type="Proteomes" id="UP001328107">
    <property type="component" value="Unassembled WGS sequence"/>
</dbReference>
<keyword evidence="5" id="KW-1015">Disulfide bond</keyword>
<dbReference type="CDD" id="cd08698">
    <property type="entry name" value="TGF_beta_SF"/>
    <property type="match status" value="1"/>
</dbReference>
<dbReference type="SUPFAM" id="SSF57501">
    <property type="entry name" value="Cystine-knot cytokines"/>
    <property type="match status" value="1"/>
</dbReference>
<accession>A0AAN5CTL7</accession>
<dbReference type="PROSITE" id="PS00250">
    <property type="entry name" value="TGF_BETA_1"/>
    <property type="match status" value="1"/>
</dbReference>
<dbReference type="InterPro" id="IPR001839">
    <property type="entry name" value="TGF-b_C"/>
</dbReference>
<evidence type="ECO:0000256" key="5">
    <source>
        <dbReference type="ARBA" id="ARBA00023157"/>
    </source>
</evidence>
<dbReference type="EMBL" id="BTRK01000004">
    <property type="protein sequence ID" value="GMR50498.1"/>
    <property type="molecule type" value="Genomic_DNA"/>
</dbReference>
<dbReference type="PROSITE" id="PS51362">
    <property type="entry name" value="TGF_BETA_2"/>
    <property type="match status" value="1"/>
</dbReference>
<dbReference type="AlphaFoldDB" id="A0AAN5CTL7"/>
<keyword evidence="10" id="KW-1185">Reference proteome</keyword>
<dbReference type="Pfam" id="PF00019">
    <property type="entry name" value="TGF_beta"/>
    <property type="match status" value="1"/>
</dbReference>
<sequence length="354" mass="40841">MKASTRAIGLWTILLLIGFSSGNLRSEMSSLERAHQKNIQRVRDMLMDKTNMSPDDEMPDPVRMEQLRVQFAHLDWPRDEQDLEQISLIGHAYSNTSTVVSFQFGHQLARRSIETANIIFYIRRPALIADEKVLVQVTDDYDLDLGSSFVPVPNVRSEHIELALDAEAVQRALVRAVDVENERYFSIRLSAKANKWEELVLVKNRDGHREHMGVVIQLQVPRENQRRKRDAKSHRHGWNFELSGECLDDDQKTCCVHKSKKNISFKEMGFHHILQPVEFPSTICRGGCSEADGYHYTDYKHTSHRQSIMEHVKGENRCCLPVEYGHQQVVWQTNEGGVVQKLIPNFYVLRCSCD</sequence>
<evidence type="ECO:0000256" key="7">
    <source>
        <dbReference type="SAM" id="SignalP"/>
    </source>
</evidence>
<protein>
    <recommendedName>
        <fullName evidence="8">TGF-beta family profile domain-containing protein</fullName>
    </recommendedName>
</protein>
<keyword evidence="4 6" id="KW-0339">Growth factor</keyword>
<evidence type="ECO:0000256" key="4">
    <source>
        <dbReference type="ARBA" id="ARBA00023030"/>
    </source>
</evidence>
<keyword evidence="7" id="KW-0732">Signal</keyword>
<organism evidence="9 10">
    <name type="scientific">Pristionchus mayeri</name>
    <dbReference type="NCBI Taxonomy" id="1317129"/>
    <lineage>
        <taxon>Eukaryota</taxon>
        <taxon>Metazoa</taxon>
        <taxon>Ecdysozoa</taxon>
        <taxon>Nematoda</taxon>
        <taxon>Chromadorea</taxon>
        <taxon>Rhabditida</taxon>
        <taxon>Rhabditina</taxon>
        <taxon>Diplogasteromorpha</taxon>
        <taxon>Diplogasteroidea</taxon>
        <taxon>Neodiplogasteridae</taxon>
        <taxon>Pristionchus</taxon>
    </lineage>
</organism>
<dbReference type="InterPro" id="IPR015615">
    <property type="entry name" value="TGF-beta-rel"/>
</dbReference>
<proteinExistence type="inferred from homology"/>
<feature type="signal peptide" evidence="7">
    <location>
        <begin position="1"/>
        <end position="22"/>
    </location>
</feature>